<comment type="cofactor">
    <cofactor evidence="7">
        <name>Mg(2+)</name>
        <dbReference type="ChEBI" id="CHEBI:18420"/>
    </cofactor>
</comment>
<dbReference type="InterPro" id="IPR029057">
    <property type="entry name" value="PRTase-like"/>
</dbReference>
<reference evidence="9 10" key="2">
    <citation type="submission" date="2018-06" db="EMBL/GenBank/DDBJ databases">
        <authorList>
            <person name="Zhirakovskaya E."/>
        </authorList>
    </citation>
    <scope>NUCLEOTIDE SEQUENCE [LARGE SCALE GENOMIC DNA]</scope>
    <source>
        <strain evidence="9 10">FBKL4.011</strain>
    </source>
</reference>
<proteinExistence type="inferred from homology"/>
<evidence type="ECO:0000256" key="3">
    <source>
        <dbReference type="ARBA" id="ARBA00022676"/>
    </source>
</evidence>
<dbReference type="EMBL" id="QJKK01000002">
    <property type="protein sequence ID" value="RAL26081.1"/>
    <property type="molecule type" value="Genomic_DNA"/>
</dbReference>
<keyword evidence="3 7" id="KW-0328">Glycosyltransferase</keyword>
<comment type="caution">
    <text evidence="9">The sequence shown here is derived from an EMBL/GenBank/DDBJ whole genome shotgun (WGS) entry which is preliminary data.</text>
</comment>
<comment type="catalytic activity">
    <reaction evidence="7">
        <text>orotidine 5'-phosphate + diphosphate = orotate + 5-phospho-alpha-D-ribose 1-diphosphate</text>
        <dbReference type="Rhea" id="RHEA:10380"/>
        <dbReference type="ChEBI" id="CHEBI:30839"/>
        <dbReference type="ChEBI" id="CHEBI:33019"/>
        <dbReference type="ChEBI" id="CHEBI:57538"/>
        <dbReference type="ChEBI" id="CHEBI:58017"/>
        <dbReference type="EC" id="2.4.2.10"/>
    </reaction>
</comment>
<dbReference type="CDD" id="cd06223">
    <property type="entry name" value="PRTases_typeI"/>
    <property type="match status" value="1"/>
</dbReference>
<comment type="similarity">
    <text evidence="7">Belongs to the purine/pyrimidine phosphoribosyltransferase family. PyrE subfamily.</text>
</comment>
<keyword evidence="6 7" id="KW-0665">Pyrimidine biosynthesis</keyword>
<feature type="binding site" description="in other chain" evidence="7">
    <location>
        <begin position="117"/>
        <end position="125"/>
    </location>
    <ligand>
        <name>5-phospho-alpha-D-ribose 1-diphosphate</name>
        <dbReference type="ChEBI" id="CHEBI:58017"/>
        <note>ligand shared between dimeric partners</note>
    </ligand>
</feature>
<comment type="function">
    <text evidence="7">Catalyzes the transfer of a ribosyl phosphate group from 5-phosphoribose 1-diphosphate to orotate, leading to the formation of orotidine monophosphate (OMP).</text>
</comment>
<evidence type="ECO:0000256" key="4">
    <source>
        <dbReference type="ARBA" id="ARBA00022679"/>
    </source>
</evidence>
<dbReference type="PANTHER" id="PTHR19278">
    <property type="entry name" value="OROTATE PHOSPHORIBOSYLTRANSFERASE"/>
    <property type="match status" value="1"/>
</dbReference>
<feature type="domain" description="Phosphoribosyltransferase" evidence="8">
    <location>
        <begin position="39"/>
        <end position="167"/>
    </location>
</feature>
<feature type="binding site" evidence="7">
    <location>
        <position position="149"/>
    </location>
    <ligand>
        <name>orotate</name>
        <dbReference type="ChEBI" id="CHEBI:30839"/>
    </ligand>
</feature>
<keyword evidence="5 7" id="KW-0460">Magnesium</keyword>
<dbReference type="AlphaFoldDB" id="A0A364K702"/>
<evidence type="ECO:0000256" key="2">
    <source>
        <dbReference type="ARBA" id="ARBA00011971"/>
    </source>
</evidence>
<dbReference type="InterPro" id="IPR000836">
    <property type="entry name" value="PRTase_dom"/>
</dbReference>
<dbReference type="Pfam" id="PF00156">
    <property type="entry name" value="Pribosyltran"/>
    <property type="match status" value="1"/>
</dbReference>
<evidence type="ECO:0000256" key="7">
    <source>
        <dbReference type="HAMAP-Rule" id="MF_01208"/>
    </source>
</evidence>
<evidence type="ECO:0000256" key="1">
    <source>
        <dbReference type="ARBA" id="ARBA00004889"/>
    </source>
</evidence>
<dbReference type="InterPro" id="IPR023031">
    <property type="entry name" value="OPRT"/>
</dbReference>
<dbReference type="NCBIfam" id="TIGR01367">
    <property type="entry name" value="pyrE_Therm"/>
    <property type="match status" value="1"/>
</dbReference>
<accession>A0A364K702</accession>
<evidence type="ECO:0000313" key="9">
    <source>
        <dbReference type="EMBL" id="RAL26081.1"/>
    </source>
</evidence>
<dbReference type="GO" id="GO:0000287">
    <property type="term" value="F:magnesium ion binding"/>
    <property type="evidence" value="ECO:0007669"/>
    <property type="project" value="UniProtKB-UniRule"/>
</dbReference>
<dbReference type="PANTHER" id="PTHR19278:SF9">
    <property type="entry name" value="URIDINE 5'-MONOPHOSPHATE SYNTHASE"/>
    <property type="match status" value="1"/>
</dbReference>
<comment type="subunit">
    <text evidence="7">Homodimer.</text>
</comment>
<comment type="caution">
    <text evidence="7">Lacks conserved residue(s) required for the propagation of feature annotation.</text>
</comment>
<dbReference type="SUPFAM" id="SSF53271">
    <property type="entry name" value="PRTase-like"/>
    <property type="match status" value="1"/>
</dbReference>
<sequence>MFMTKTWSLSEAIKRTGVLKEGHFLLSSGRHSARYMQCAQLLQHPQEAEAVGQALSDLFKDQKIDLVVGPALGGVIIAHEVARALGVRCLFTERKAGTMELRRGFTIQPGERVLVIEDVVTTGGSVKEVIKVLEGLGAEIVAIGSMVNRNQGQNPFQYPYQALTEIHIESYTPEECPLCQQGIPVIKPGSRSTLKEA</sequence>
<evidence type="ECO:0000313" key="10">
    <source>
        <dbReference type="Proteomes" id="UP000251213"/>
    </source>
</evidence>
<gene>
    <name evidence="7" type="primary">pyrE</name>
    <name evidence="9" type="ORF">DL897_03495</name>
</gene>
<evidence type="ECO:0000256" key="5">
    <source>
        <dbReference type="ARBA" id="ARBA00022842"/>
    </source>
</evidence>
<feature type="binding site" evidence="7">
    <location>
        <position position="121"/>
    </location>
    <ligand>
        <name>orotate</name>
        <dbReference type="ChEBI" id="CHEBI:30839"/>
    </ligand>
</feature>
<dbReference type="EC" id="2.4.2.10" evidence="2 7"/>
<protein>
    <recommendedName>
        <fullName evidence="2 7">Orotate phosphoribosyltransferase</fullName>
        <shortName evidence="7">OPRT</shortName>
        <shortName evidence="7">OPRTase</shortName>
        <ecNumber evidence="2 7">2.4.2.10</ecNumber>
    </recommendedName>
</protein>
<dbReference type="GO" id="GO:0019856">
    <property type="term" value="P:pyrimidine nucleobase biosynthetic process"/>
    <property type="evidence" value="ECO:0007669"/>
    <property type="project" value="InterPro"/>
</dbReference>
<dbReference type="Gene3D" id="3.40.50.2020">
    <property type="match status" value="1"/>
</dbReference>
<organism evidence="9 10">
    <name type="scientific">Thermoflavimicrobium daqui</name>
    <dbReference type="NCBI Taxonomy" id="2137476"/>
    <lineage>
        <taxon>Bacteria</taxon>
        <taxon>Bacillati</taxon>
        <taxon>Bacillota</taxon>
        <taxon>Bacilli</taxon>
        <taxon>Bacillales</taxon>
        <taxon>Thermoactinomycetaceae</taxon>
        <taxon>Thermoflavimicrobium</taxon>
    </lineage>
</organism>
<dbReference type="GO" id="GO:0044205">
    <property type="term" value="P:'de novo' UMP biosynthetic process"/>
    <property type="evidence" value="ECO:0007669"/>
    <property type="project" value="UniProtKB-UniRule"/>
</dbReference>
<evidence type="ECO:0000259" key="8">
    <source>
        <dbReference type="Pfam" id="PF00156"/>
    </source>
</evidence>
<keyword evidence="4 7" id="KW-0808">Transferase</keyword>
<dbReference type="HAMAP" id="MF_01208">
    <property type="entry name" value="PyrE"/>
    <property type="match status" value="1"/>
</dbReference>
<dbReference type="GO" id="GO:0004588">
    <property type="term" value="F:orotate phosphoribosyltransferase activity"/>
    <property type="evidence" value="ECO:0007669"/>
    <property type="project" value="UniProtKB-UniRule"/>
</dbReference>
<keyword evidence="10" id="KW-1185">Reference proteome</keyword>
<reference evidence="9 10" key="1">
    <citation type="submission" date="2018-06" db="EMBL/GenBank/DDBJ databases">
        <title>Thermoflavimicrobium daqus sp. nov., a thermophilic microbe isolated from Moutai-flavour Daqu.</title>
        <authorList>
            <person name="Wang X."/>
            <person name="Zhou H."/>
        </authorList>
    </citation>
    <scope>NUCLEOTIDE SEQUENCE [LARGE SCALE GENOMIC DNA]</scope>
    <source>
        <strain evidence="9 10">FBKL4.011</strain>
    </source>
</reference>
<dbReference type="InterPro" id="IPR006273">
    <property type="entry name" value="Orotate_PRibTrfase_bac"/>
</dbReference>
<dbReference type="UniPathway" id="UPA00070">
    <property type="reaction ID" value="UER00119"/>
</dbReference>
<evidence type="ECO:0000256" key="6">
    <source>
        <dbReference type="ARBA" id="ARBA00022975"/>
    </source>
</evidence>
<dbReference type="OrthoDB" id="9802134at2"/>
<dbReference type="Proteomes" id="UP000251213">
    <property type="component" value="Unassembled WGS sequence"/>
</dbReference>
<comment type="pathway">
    <text evidence="1 7">Pyrimidine metabolism; UMP biosynthesis via de novo pathway; UMP from orotate: step 1/2.</text>
</comment>
<name>A0A364K702_9BACL</name>